<keyword evidence="1" id="KW-1277">Toxin-antitoxin system</keyword>
<reference evidence="2" key="1">
    <citation type="submission" date="2023-03" db="EMBL/GenBank/DDBJ databases">
        <title>Andean soil-derived lignocellulolytic bacterial consortium as a source of novel taxa and putative plastic-active enzymes.</title>
        <authorList>
            <person name="Diaz-Garcia L."/>
            <person name="Chuvochina M."/>
            <person name="Feuerriegel G."/>
            <person name="Bunk B."/>
            <person name="Sproer C."/>
            <person name="Streit W.R."/>
            <person name="Rodriguez L.M."/>
            <person name="Overmann J."/>
            <person name="Jimenez D.J."/>
        </authorList>
    </citation>
    <scope>NUCLEOTIDE SEQUENCE</scope>
    <source>
        <strain evidence="2">MAG 833</strain>
    </source>
</reference>
<dbReference type="Proteomes" id="UP001213664">
    <property type="component" value="Chromosome"/>
</dbReference>
<evidence type="ECO:0000256" key="1">
    <source>
        <dbReference type="ARBA" id="ARBA00022649"/>
    </source>
</evidence>
<organism evidence="2 3">
    <name type="scientific">Candidatus Brevundimonas colombiensis</name>
    <dbReference type="NCBI Taxonomy" id="3121376"/>
    <lineage>
        <taxon>Bacteria</taxon>
        <taxon>Pseudomonadati</taxon>
        <taxon>Pseudomonadota</taxon>
        <taxon>Alphaproteobacteria</taxon>
        <taxon>Caulobacterales</taxon>
        <taxon>Caulobacteraceae</taxon>
        <taxon>Brevundimonas</taxon>
    </lineage>
</organism>
<proteinExistence type="predicted"/>
<dbReference type="Gene3D" id="3.30.2310.20">
    <property type="entry name" value="RelE-like"/>
    <property type="match status" value="1"/>
</dbReference>
<evidence type="ECO:0000313" key="2">
    <source>
        <dbReference type="EMBL" id="WEK40306.1"/>
    </source>
</evidence>
<dbReference type="Pfam" id="PF05016">
    <property type="entry name" value="ParE_toxin"/>
    <property type="match status" value="1"/>
</dbReference>
<name>A0AAJ5X048_9CAUL</name>
<accession>A0AAJ5X048</accession>
<protein>
    <submittedName>
        <fullName evidence="2">Type II toxin-antitoxin system RelE/ParE family toxin</fullName>
    </submittedName>
</protein>
<dbReference type="InterPro" id="IPR035093">
    <property type="entry name" value="RelE/ParE_toxin_dom_sf"/>
</dbReference>
<evidence type="ECO:0000313" key="3">
    <source>
        <dbReference type="Proteomes" id="UP001213664"/>
    </source>
</evidence>
<dbReference type="InterPro" id="IPR007712">
    <property type="entry name" value="RelE/ParE_toxin"/>
</dbReference>
<dbReference type="EMBL" id="CP119326">
    <property type="protein sequence ID" value="WEK40306.1"/>
    <property type="molecule type" value="Genomic_DNA"/>
</dbReference>
<dbReference type="AlphaFoldDB" id="A0AAJ5X048"/>
<gene>
    <name evidence="2" type="ORF">P0Y50_01490</name>
</gene>
<sequence>MLRLSLRAKADLQQVYLQGLELFGGRQADDYIEGLFAKLDLLAQFPRLGAARQDLSADAHVAFYKSHAILYRIDDVDVFVRRIRHGHEDWQSDAPDDGSND</sequence>